<comment type="caution">
    <text evidence="3">The sequence shown here is derived from an EMBL/GenBank/DDBJ whole genome shotgun (WGS) entry which is preliminary data.</text>
</comment>
<dbReference type="PANTHER" id="PTHR40202">
    <property type="match status" value="1"/>
</dbReference>
<organism evidence="3 4">
    <name type="scientific">Carpinus fangiana</name>
    <dbReference type="NCBI Taxonomy" id="176857"/>
    <lineage>
        <taxon>Eukaryota</taxon>
        <taxon>Viridiplantae</taxon>
        <taxon>Streptophyta</taxon>
        <taxon>Embryophyta</taxon>
        <taxon>Tracheophyta</taxon>
        <taxon>Spermatophyta</taxon>
        <taxon>Magnoliopsida</taxon>
        <taxon>eudicotyledons</taxon>
        <taxon>Gunneridae</taxon>
        <taxon>Pentapetalae</taxon>
        <taxon>rosids</taxon>
        <taxon>fabids</taxon>
        <taxon>Fagales</taxon>
        <taxon>Betulaceae</taxon>
        <taxon>Carpinus</taxon>
    </lineage>
</organism>
<evidence type="ECO:0000313" key="4">
    <source>
        <dbReference type="Proteomes" id="UP000327013"/>
    </source>
</evidence>
<feature type="region of interest" description="Disordered" evidence="1">
    <location>
        <begin position="82"/>
        <end position="102"/>
    </location>
</feature>
<reference evidence="3 4" key="1">
    <citation type="submission" date="2019-06" db="EMBL/GenBank/DDBJ databases">
        <title>A chromosomal-level reference genome of Carpinus fangiana (Coryloideae, Betulaceae).</title>
        <authorList>
            <person name="Yang X."/>
            <person name="Wang Z."/>
            <person name="Zhang L."/>
            <person name="Hao G."/>
            <person name="Liu J."/>
            <person name="Yang Y."/>
        </authorList>
    </citation>
    <scope>NUCLEOTIDE SEQUENCE [LARGE SCALE GENOMIC DNA]</scope>
    <source>
        <strain evidence="3">Cfa_2016G</strain>
        <tissue evidence="3">Leaf</tissue>
    </source>
</reference>
<dbReference type="EMBL" id="VIBQ01000031">
    <property type="protein sequence ID" value="KAB8416347.1"/>
    <property type="molecule type" value="Genomic_DNA"/>
</dbReference>
<dbReference type="Gene3D" id="1.10.3210.10">
    <property type="entry name" value="Hypothetical protein af1432"/>
    <property type="match status" value="1"/>
</dbReference>
<proteinExistence type="predicted"/>
<dbReference type="InterPro" id="IPR006674">
    <property type="entry name" value="HD_domain"/>
</dbReference>
<dbReference type="Proteomes" id="UP000327013">
    <property type="component" value="Unassembled WGS sequence"/>
</dbReference>
<dbReference type="SUPFAM" id="SSF109604">
    <property type="entry name" value="HD-domain/PDEase-like"/>
    <property type="match status" value="1"/>
</dbReference>
<gene>
    <name evidence="3" type="ORF">FH972_024867</name>
</gene>
<dbReference type="Pfam" id="PF01966">
    <property type="entry name" value="HD"/>
    <property type="match status" value="1"/>
</dbReference>
<dbReference type="OrthoDB" id="445007at2759"/>
<sequence>MVTQTPAQKADSIIELLTSRGESDYIGEPISQLAHSLQAAHFAASSGEADEQTIVAALLHDIGQFLPASEAVRLAGSAAAGDMKDEASAKTPRQGNVDSGSVGRAGHEVIGQRYLAQLGFQPKVCSLVGAHVTAKRYLCATETGYHETLSEAMVCRNVSATEMG</sequence>
<keyword evidence="4" id="KW-1185">Reference proteome</keyword>
<dbReference type="PANTHER" id="PTHR40202:SF1">
    <property type="entry name" value="HD DOMAIN-CONTAINING PROTEIN"/>
    <property type="match status" value="1"/>
</dbReference>
<dbReference type="CDD" id="cd00077">
    <property type="entry name" value="HDc"/>
    <property type="match status" value="1"/>
</dbReference>
<protein>
    <recommendedName>
        <fullName evidence="2">HD domain-containing protein</fullName>
    </recommendedName>
</protein>
<name>A0A5N6KZC6_9ROSI</name>
<dbReference type="InterPro" id="IPR003607">
    <property type="entry name" value="HD/PDEase_dom"/>
</dbReference>
<evidence type="ECO:0000259" key="2">
    <source>
        <dbReference type="Pfam" id="PF01966"/>
    </source>
</evidence>
<feature type="domain" description="HD" evidence="2">
    <location>
        <begin position="34"/>
        <end position="135"/>
    </location>
</feature>
<evidence type="ECO:0000313" key="3">
    <source>
        <dbReference type="EMBL" id="KAB8416347.1"/>
    </source>
</evidence>
<evidence type="ECO:0000256" key="1">
    <source>
        <dbReference type="SAM" id="MobiDB-lite"/>
    </source>
</evidence>
<dbReference type="AlphaFoldDB" id="A0A5N6KZC6"/>
<dbReference type="InterPro" id="IPR052567">
    <property type="entry name" value="OP_Dioxygenase"/>
</dbReference>
<accession>A0A5N6KZC6</accession>